<dbReference type="PANTHER" id="PTHR10454">
    <property type="entry name" value="CASPASE"/>
    <property type="match status" value="1"/>
</dbReference>
<dbReference type="Pfam" id="PF02338">
    <property type="entry name" value="OTU"/>
    <property type="match status" value="1"/>
</dbReference>
<evidence type="ECO:0000313" key="4">
    <source>
        <dbReference type="RefSeq" id="XP_035685160.1"/>
    </source>
</evidence>
<dbReference type="GeneID" id="118421765"/>
<name>A0A9J7N018_BRAFL</name>
<dbReference type="SUPFAM" id="SSF54001">
    <property type="entry name" value="Cysteine proteinases"/>
    <property type="match status" value="1"/>
</dbReference>
<dbReference type="Gene3D" id="3.40.50.2000">
    <property type="entry name" value="Glycogen Phosphorylase B"/>
    <property type="match status" value="1"/>
</dbReference>
<evidence type="ECO:0000256" key="1">
    <source>
        <dbReference type="ARBA" id="ARBA00022807"/>
    </source>
</evidence>
<dbReference type="AlphaFoldDB" id="A0A9J7N018"/>
<dbReference type="GO" id="GO:0005737">
    <property type="term" value="C:cytoplasm"/>
    <property type="evidence" value="ECO:0000318"/>
    <property type="project" value="GO_Central"/>
</dbReference>
<organism evidence="3 4">
    <name type="scientific">Branchiostoma floridae</name>
    <name type="common">Florida lancelet</name>
    <name type="synonym">Amphioxus</name>
    <dbReference type="NCBI Taxonomy" id="7739"/>
    <lineage>
        <taxon>Eukaryota</taxon>
        <taxon>Metazoa</taxon>
        <taxon>Chordata</taxon>
        <taxon>Cephalochordata</taxon>
        <taxon>Leptocardii</taxon>
        <taxon>Amphioxiformes</taxon>
        <taxon>Branchiostomatidae</taxon>
        <taxon>Branchiostoma</taxon>
    </lineage>
</organism>
<dbReference type="RefSeq" id="XP_035685160.1">
    <property type="nucleotide sequence ID" value="XM_035829267.1"/>
</dbReference>
<keyword evidence="1" id="KW-0645">Protease</keyword>
<dbReference type="CDD" id="cd22758">
    <property type="entry name" value="OTU_232R-like"/>
    <property type="match status" value="1"/>
</dbReference>
<dbReference type="GO" id="GO:0006915">
    <property type="term" value="P:apoptotic process"/>
    <property type="evidence" value="ECO:0000318"/>
    <property type="project" value="GO_Central"/>
</dbReference>
<keyword evidence="1" id="KW-0788">Thiol protease</keyword>
<dbReference type="FunFam" id="3.40.50.2000:FF:000190">
    <property type="entry name" value="Uncharacterized protein"/>
    <property type="match status" value="1"/>
</dbReference>
<dbReference type="FunFam" id="3.90.70.80:FF:000033">
    <property type="entry name" value="Predicted protein"/>
    <property type="match status" value="1"/>
</dbReference>
<dbReference type="Proteomes" id="UP000001554">
    <property type="component" value="Chromosome 8"/>
</dbReference>
<dbReference type="SUPFAM" id="SSF53756">
    <property type="entry name" value="UDP-Glycosyltransferase/glycogen phosphorylase"/>
    <property type="match status" value="1"/>
</dbReference>
<dbReference type="OMA" id="DWLTWEH"/>
<evidence type="ECO:0000313" key="3">
    <source>
        <dbReference type="Proteomes" id="UP000001554"/>
    </source>
</evidence>
<gene>
    <name evidence="4" type="primary">LOC118421765</name>
</gene>
<keyword evidence="1" id="KW-0378">Hydrolase</keyword>
<dbReference type="OrthoDB" id="512920at2759"/>
<dbReference type="InterPro" id="IPR003323">
    <property type="entry name" value="OTU_dom"/>
</dbReference>
<dbReference type="PROSITE" id="PS50802">
    <property type="entry name" value="OTU"/>
    <property type="match status" value="1"/>
</dbReference>
<dbReference type="InterPro" id="IPR038765">
    <property type="entry name" value="Papain-like_cys_pep_sf"/>
</dbReference>
<dbReference type="InterPro" id="IPR002398">
    <property type="entry name" value="Pept_C14"/>
</dbReference>
<dbReference type="GO" id="GO:0006508">
    <property type="term" value="P:proteolysis"/>
    <property type="evidence" value="ECO:0007669"/>
    <property type="project" value="InterPro"/>
</dbReference>
<evidence type="ECO:0000259" key="2">
    <source>
        <dbReference type="PROSITE" id="PS50802"/>
    </source>
</evidence>
<reference evidence="4" key="2">
    <citation type="submission" date="2025-08" db="UniProtKB">
        <authorList>
            <consortium name="RefSeq"/>
        </authorList>
    </citation>
    <scope>IDENTIFICATION</scope>
    <source>
        <strain evidence="4">S238N-H82</strain>
        <tissue evidence="4">Testes</tissue>
    </source>
</reference>
<accession>A0A9J7N018</accession>
<dbReference type="PANTHER" id="PTHR10454:SF248">
    <property type="entry name" value="CASPASE-8-LIKE"/>
    <property type="match status" value="1"/>
</dbReference>
<feature type="domain" description="OTU" evidence="2">
    <location>
        <begin position="24"/>
        <end position="161"/>
    </location>
</feature>
<dbReference type="Pfam" id="PF20706">
    <property type="entry name" value="GT4-conflict"/>
    <property type="match status" value="1"/>
</dbReference>
<dbReference type="KEGG" id="bfo:118421765"/>
<dbReference type="Gene3D" id="3.90.70.80">
    <property type="match status" value="1"/>
</dbReference>
<proteinExistence type="predicted"/>
<reference evidence="3" key="1">
    <citation type="journal article" date="2020" name="Nat. Ecol. Evol.">
        <title>Deeply conserved synteny resolves early events in vertebrate evolution.</title>
        <authorList>
            <person name="Simakov O."/>
            <person name="Marletaz F."/>
            <person name="Yue J.X."/>
            <person name="O'Connell B."/>
            <person name="Jenkins J."/>
            <person name="Brandt A."/>
            <person name="Calef R."/>
            <person name="Tung C.H."/>
            <person name="Huang T.K."/>
            <person name="Schmutz J."/>
            <person name="Satoh N."/>
            <person name="Yu J.K."/>
            <person name="Putnam N.H."/>
            <person name="Green R.E."/>
            <person name="Rokhsar D.S."/>
        </authorList>
    </citation>
    <scope>NUCLEOTIDE SEQUENCE [LARGE SCALE GENOMIC DNA]</scope>
    <source>
        <strain evidence="3">S238N-H82</strain>
    </source>
</reference>
<dbReference type="GO" id="GO:0043525">
    <property type="term" value="P:positive regulation of neuron apoptotic process"/>
    <property type="evidence" value="ECO:0000318"/>
    <property type="project" value="GO_Central"/>
</dbReference>
<dbReference type="CDD" id="cd03801">
    <property type="entry name" value="GT4_PimA-like"/>
    <property type="match status" value="1"/>
</dbReference>
<sequence>MSIEMQPGDEQSRLRDHLMESGLTLRPDVPKDGNCLFHAVSDQLVRTGSTAISHSQLRQDVVGYLRQHPHNEKGDHLRAFVRNLDWEGYLQQMSRDGVWGDHIVLQALASMLGRDIRIVSSIDADNYITILSPMGNQQVTTGPPLLLGHYAENHYASLDGDSNKTSQPGVGPCDIIIRAESRAKGSGSKPVVLMINDEYGTSRGGVSTIHRQMAGMLVSKGAVVYSTILGASRDDEDDAAADGVQLIFPTTSDGDKRKPSLDWLTWEHKSHYPNLPSEVGFVVGHVNITSRAARQIKEQRLPNAKLVQVTHVIPEDTSHYKGDEKVMSIGEESDSILEDLKHADVIFSVGPYMYDYYKSQTREIKPHHEFLPKPSDVFSKVQVKHVNTETKVVLSIGRVMGVEILKGYDLVAKAMSMVIDHLPNTKWRVRGVSHEDFPESKKLIQANVEKGKFNFTPLKYATQRELSEDMQKVDVVLMPSRAEPFGLVALEAIAAGVPVLVSHKSGLAWFLRSQDPEFDRLIVEIADDDNEAAKTLAKRIIKVLKDGKREFQAARRLKETLLASKYWDASHSKFLEAFGL</sequence>
<protein>
    <submittedName>
        <fullName evidence="4">Uncharacterized protein LOC118421765</fullName>
    </submittedName>
</protein>
<keyword evidence="3" id="KW-1185">Reference proteome</keyword>
<dbReference type="GO" id="GO:0004197">
    <property type="term" value="F:cysteine-type endopeptidase activity"/>
    <property type="evidence" value="ECO:0000318"/>
    <property type="project" value="GO_Central"/>
</dbReference>